<feature type="signal peptide" evidence="1">
    <location>
        <begin position="1"/>
        <end position="21"/>
    </location>
</feature>
<protein>
    <submittedName>
        <fullName evidence="2">Uncharacterized protein</fullName>
    </submittedName>
</protein>
<gene>
    <name evidence="2" type="ORF">B0T20DRAFT_51541</name>
</gene>
<name>A0AAE0P2M4_SORBR</name>
<reference evidence="2" key="2">
    <citation type="submission" date="2023-07" db="EMBL/GenBank/DDBJ databases">
        <authorList>
            <consortium name="Lawrence Berkeley National Laboratory"/>
            <person name="Haridas S."/>
            <person name="Hensen N."/>
            <person name="Bonometti L."/>
            <person name="Westerberg I."/>
            <person name="Brannstrom I.O."/>
            <person name="Guillou S."/>
            <person name="Cros-Aarteil S."/>
            <person name="Calhoun S."/>
            <person name="Kuo A."/>
            <person name="Mondo S."/>
            <person name="Pangilinan J."/>
            <person name="Riley R."/>
            <person name="LaButti K."/>
            <person name="Andreopoulos B."/>
            <person name="Lipzen A."/>
            <person name="Chen C."/>
            <person name="Yanf M."/>
            <person name="Daum C."/>
            <person name="Ng V."/>
            <person name="Clum A."/>
            <person name="Steindorff A."/>
            <person name="Ohm R."/>
            <person name="Martin F."/>
            <person name="Silar P."/>
            <person name="Natvig D."/>
            <person name="Lalanne C."/>
            <person name="Gautier V."/>
            <person name="Ament-velasquez S.L."/>
            <person name="Kruys A."/>
            <person name="Hutchinson M.I."/>
            <person name="Powell A.J."/>
            <person name="Barry K."/>
            <person name="Miller A.N."/>
            <person name="Grigoriev I.V."/>
            <person name="Debuchy R."/>
            <person name="Gladieux P."/>
            <person name="Thoren M.H."/>
            <person name="Johannesson H."/>
        </authorList>
    </citation>
    <scope>NUCLEOTIDE SEQUENCE</scope>
    <source>
        <strain evidence="2">FGSC 1904</strain>
    </source>
</reference>
<dbReference type="AlphaFoldDB" id="A0AAE0P2M4"/>
<evidence type="ECO:0000256" key="1">
    <source>
        <dbReference type="SAM" id="SignalP"/>
    </source>
</evidence>
<comment type="caution">
    <text evidence="2">The sequence shown here is derived from an EMBL/GenBank/DDBJ whole genome shotgun (WGS) entry which is preliminary data.</text>
</comment>
<evidence type="ECO:0000313" key="3">
    <source>
        <dbReference type="Proteomes" id="UP001281003"/>
    </source>
</evidence>
<organism evidence="2 3">
    <name type="scientific">Sordaria brevicollis</name>
    <dbReference type="NCBI Taxonomy" id="83679"/>
    <lineage>
        <taxon>Eukaryota</taxon>
        <taxon>Fungi</taxon>
        <taxon>Dikarya</taxon>
        <taxon>Ascomycota</taxon>
        <taxon>Pezizomycotina</taxon>
        <taxon>Sordariomycetes</taxon>
        <taxon>Sordariomycetidae</taxon>
        <taxon>Sordariales</taxon>
        <taxon>Sordariaceae</taxon>
        <taxon>Sordaria</taxon>
    </lineage>
</organism>
<accession>A0AAE0P2M4</accession>
<keyword evidence="1" id="KW-0732">Signal</keyword>
<sequence>MILTSFALNLLFLQIQFRVDGVACFVSVIPPADDSHEKPPIRNVTPDLPPNRCVGIHNEIVEPKHKWKGKKLVNRMLESKKALIVSSDEKVNRMKIAEKSNRWHVVEPRIDHAGRDHLLSFANQRRKRTSSSPQ</sequence>
<proteinExistence type="predicted"/>
<dbReference type="EMBL" id="JAUTDP010000011">
    <property type="protein sequence ID" value="KAK3392248.1"/>
    <property type="molecule type" value="Genomic_DNA"/>
</dbReference>
<dbReference type="Proteomes" id="UP001281003">
    <property type="component" value="Unassembled WGS sequence"/>
</dbReference>
<feature type="chain" id="PRO_5041941796" evidence="1">
    <location>
        <begin position="22"/>
        <end position="134"/>
    </location>
</feature>
<reference evidence="2" key="1">
    <citation type="journal article" date="2023" name="Mol. Phylogenet. Evol.">
        <title>Genome-scale phylogeny and comparative genomics of the fungal order Sordariales.</title>
        <authorList>
            <person name="Hensen N."/>
            <person name="Bonometti L."/>
            <person name="Westerberg I."/>
            <person name="Brannstrom I.O."/>
            <person name="Guillou S."/>
            <person name="Cros-Aarteil S."/>
            <person name="Calhoun S."/>
            <person name="Haridas S."/>
            <person name="Kuo A."/>
            <person name="Mondo S."/>
            <person name="Pangilinan J."/>
            <person name="Riley R."/>
            <person name="LaButti K."/>
            <person name="Andreopoulos B."/>
            <person name="Lipzen A."/>
            <person name="Chen C."/>
            <person name="Yan M."/>
            <person name="Daum C."/>
            <person name="Ng V."/>
            <person name="Clum A."/>
            <person name="Steindorff A."/>
            <person name="Ohm R.A."/>
            <person name="Martin F."/>
            <person name="Silar P."/>
            <person name="Natvig D.O."/>
            <person name="Lalanne C."/>
            <person name="Gautier V."/>
            <person name="Ament-Velasquez S.L."/>
            <person name="Kruys A."/>
            <person name="Hutchinson M.I."/>
            <person name="Powell A.J."/>
            <person name="Barry K."/>
            <person name="Miller A.N."/>
            <person name="Grigoriev I.V."/>
            <person name="Debuchy R."/>
            <person name="Gladieux P."/>
            <person name="Hiltunen Thoren M."/>
            <person name="Johannesson H."/>
        </authorList>
    </citation>
    <scope>NUCLEOTIDE SEQUENCE</scope>
    <source>
        <strain evidence="2">FGSC 1904</strain>
    </source>
</reference>
<evidence type="ECO:0000313" key="2">
    <source>
        <dbReference type="EMBL" id="KAK3392248.1"/>
    </source>
</evidence>
<keyword evidence="3" id="KW-1185">Reference proteome</keyword>